<keyword evidence="3" id="KW-1185">Reference proteome</keyword>
<dbReference type="GO" id="GO:0016747">
    <property type="term" value="F:acyltransferase activity, transferring groups other than amino-acyl groups"/>
    <property type="evidence" value="ECO:0007669"/>
    <property type="project" value="InterPro"/>
</dbReference>
<dbReference type="CDD" id="cd04301">
    <property type="entry name" value="NAT_SF"/>
    <property type="match status" value="1"/>
</dbReference>
<dbReference type="STRING" id="929556.Solca_1196"/>
<dbReference type="RefSeq" id="WP_014679524.1">
    <property type="nucleotide sequence ID" value="NC_017770.1"/>
</dbReference>
<dbReference type="InterPro" id="IPR016181">
    <property type="entry name" value="Acyl_CoA_acyltransferase"/>
</dbReference>
<dbReference type="SUPFAM" id="SSF55729">
    <property type="entry name" value="Acyl-CoA N-acyltransferases (Nat)"/>
    <property type="match status" value="1"/>
</dbReference>
<dbReference type="eggNOG" id="COG0456">
    <property type="taxonomic scope" value="Bacteria"/>
</dbReference>
<protein>
    <submittedName>
        <fullName evidence="2">Acetyltransferase (GNAT) family protein</fullName>
    </submittedName>
</protein>
<dbReference type="AlphaFoldDB" id="H8KTG0"/>
<dbReference type="PROSITE" id="PS51186">
    <property type="entry name" value="GNAT"/>
    <property type="match status" value="1"/>
</dbReference>
<dbReference type="Proteomes" id="UP000007590">
    <property type="component" value="Chromosome"/>
</dbReference>
<dbReference type="HOGENOM" id="CLU_105867_0_0_10"/>
<organism evidence="2 3">
    <name type="scientific">Solitalea canadensis (strain ATCC 29591 / DSM 3403 / JCM 21819 / LMG 8368 / NBRC 15130 / NCIMB 12057 / USAM 9D)</name>
    <name type="common">Flexibacter canadensis</name>
    <dbReference type="NCBI Taxonomy" id="929556"/>
    <lineage>
        <taxon>Bacteria</taxon>
        <taxon>Pseudomonadati</taxon>
        <taxon>Bacteroidota</taxon>
        <taxon>Sphingobacteriia</taxon>
        <taxon>Sphingobacteriales</taxon>
        <taxon>Sphingobacteriaceae</taxon>
        <taxon>Solitalea</taxon>
    </lineage>
</organism>
<gene>
    <name evidence="2" type="ordered locus">Solca_1196</name>
</gene>
<dbReference type="Pfam" id="PF00583">
    <property type="entry name" value="Acetyltransf_1"/>
    <property type="match status" value="1"/>
</dbReference>
<accession>H8KTG0</accession>
<name>H8KTG0_SOLCM</name>
<proteinExistence type="predicted"/>
<reference evidence="2" key="1">
    <citation type="submission" date="2012-02" db="EMBL/GenBank/DDBJ databases">
        <title>The complete genome of Solitalea canadensis DSM 3403.</title>
        <authorList>
            <consortium name="US DOE Joint Genome Institute (JGI-PGF)"/>
            <person name="Lucas S."/>
            <person name="Copeland A."/>
            <person name="Lapidus A."/>
            <person name="Glavina del Rio T."/>
            <person name="Dalin E."/>
            <person name="Tice H."/>
            <person name="Bruce D."/>
            <person name="Goodwin L."/>
            <person name="Pitluck S."/>
            <person name="Peters L."/>
            <person name="Ovchinnikova G."/>
            <person name="Lu M."/>
            <person name="Kyrpides N."/>
            <person name="Mavromatis K."/>
            <person name="Ivanova N."/>
            <person name="Brettin T."/>
            <person name="Detter J.C."/>
            <person name="Han C."/>
            <person name="Larimer F."/>
            <person name="Land M."/>
            <person name="Hauser L."/>
            <person name="Markowitz V."/>
            <person name="Cheng J.-F."/>
            <person name="Hugenholtz P."/>
            <person name="Woyke T."/>
            <person name="Wu D."/>
            <person name="Spring S."/>
            <person name="Schroeder M."/>
            <person name="Kopitz M."/>
            <person name="Brambilla E."/>
            <person name="Klenk H.-P."/>
            <person name="Eisen J.A."/>
        </authorList>
    </citation>
    <scope>NUCLEOTIDE SEQUENCE</scope>
    <source>
        <strain evidence="2">DSM 3403</strain>
    </source>
</reference>
<evidence type="ECO:0000313" key="2">
    <source>
        <dbReference type="EMBL" id="AFD06297.1"/>
    </source>
</evidence>
<dbReference type="Gene3D" id="3.40.630.30">
    <property type="match status" value="1"/>
</dbReference>
<feature type="domain" description="N-acetyltransferase" evidence="1">
    <location>
        <begin position="4"/>
        <end position="187"/>
    </location>
</feature>
<keyword evidence="2" id="KW-0808">Transferase</keyword>
<evidence type="ECO:0000313" key="3">
    <source>
        <dbReference type="Proteomes" id="UP000007590"/>
    </source>
</evidence>
<dbReference type="OrthoDB" id="162220at2"/>
<dbReference type="KEGG" id="scn:Solca_1196"/>
<dbReference type="EMBL" id="CP003349">
    <property type="protein sequence ID" value="AFD06297.1"/>
    <property type="molecule type" value="Genomic_DNA"/>
</dbReference>
<evidence type="ECO:0000259" key="1">
    <source>
        <dbReference type="PROSITE" id="PS51186"/>
    </source>
</evidence>
<dbReference type="InterPro" id="IPR000182">
    <property type="entry name" value="GNAT_dom"/>
</dbReference>
<sequence length="187" mass="21574">MNDLEFQELTIKNWFQFEKLMGEKGGCGGCWCMAFRLPTKEFNEYKYDGNKALMHDLVKEQKPTGLLAFYDEEPIGWLALAPREDYIKIEKSRSLIRVDDKPVWSISCFFVRKEYRREGISKALIKGAIDFARAKNIKTLEAYPALPYAEKMPDAFLWVGLLSSFLANGFQIVKQNGKSRAIVRLDV</sequence>